<reference evidence="1 2" key="2">
    <citation type="submission" date="2009-02" db="EMBL/GenBank/DDBJ databases">
        <title>Draft genome sequence of Holdemania filiformis DSM 12042.</title>
        <authorList>
            <person name="Sudarsanam P."/>
            <person name="Ley R."/>
            <person name="Guruge J."/>
            <person name="Turnbaugh P.J."/>
            <person name="Mahowald M."/>
            <person name="Liep D."/>
            <person name="Gordon J."/>
        </authorList>
    </citation>
    <scope>NUCLEOTIDE SEQUENCE [LARGE SCALE GENOMIC DNA]</scope>
    <source>
        <strain evidence="1 2">DSM 12042</strain>
    </source>
</reference>
<comment type="caution">
    <text evidence="1">The sequence shown here is derived from an EMBL/GenBank/DDBJ whole genome shotgun (WGS) entry which is preliminary data.</text>
</comment>
<dbReference type="STRING" id="545696.HOLDEFILI_01171"/>
<evidence type="ECO:0000313" key="2">
    <source>
        <dbReference type="Proteomes" id="UP000005950"/>
    </source>
</evidence>
<name>B9Y5T9_9FIRM</name>
<accession>B9Y5T9</accession>
<reference evidence="1 2" key="1">
    <citation type="submission" date="2008-12" db="EMBL/GenBank/DDBJ databases">
        <authorList>
            <person name="Fulton L."/>
            <person name="Clifton S."/>
            <person name="Fulton B."/>
            <person name="Xu J."/>
            <person name="Minx P."/>
            <person name="Pepin K.H."/>
            <person name="Johnson M."/>
            <person name="Bhonagiri V."/>
            <person name="Nash W.E."/>
            <person name="Mardis E.R."/>
            <person name="Wilson R.K."/>
        </authorList>
    </citation>
    <scope>NUCLEOTIDE SEQUENCE [LARGE SCALE GENOMIC DNA]</scope>
    <source>
        <strain evidence="1 2">DSM 12042</strain>
    </source>
</reference>
<gene>
    <name evidence="1" type="ORF">HOLDEFILI_01171</name>
</gene>
<proteinExistence type="predicted"/>
<sequence length="177" mass="18476">MAAGQQPVDGGAQLRLIAGAGPLRLMLNIAFAPVLAGNDDGQAVFLADPVAGTADEVIAALVGMVVLMIRKADGVENQVVMHMVTVYVGGQDKLIPAAQDLPCQLHADLMGLFRRDLPRLKGLDQVAAQVRPLVDGVAAGPGKFDICGLGGAAIGRNKQLSVCLFRVADIINGRFQR</sequence>
<dbReference type="eggNOG" id="ENOG50348MG">
    <property type="taxonomic scope" value="Bacteria"/>
</dbReference>
<dbReference type="EMBL" id="ACCF01000068">
    <property type="protein sequence ID" value="EEF68650.1"/>
    <property type="molecule type" value="Genomic_DNA"/>
</dbReference>
<dbReference type="Proteomes" id="UP000005950">
    <property type="component" value="Unassembled WGS sequence"/>
</dbReference>
<dbReference type="AlphaFoldDB" id="B9Y5T9"/>
<evidence type="ECO:0000313" key="1">
    <source>
        <dbReference type="EMBL" id="EEF68650.1"/>
    </source>
</evidence>
<organism evidence="1 2">
    <name type="scientific">Holdemania filiformis DSM 12042</name>
    <dbReference type="NCBI Taxonomy" id="545696"/>
    <lineage>
        <taxon>Bacteria</taxon>
        <taxon>Bacillati</taxon>
        <taxon>Bacillota</taxon>
        <taxon>Erysipelotrichia</taxon>
        <taxon>Erysipelotrichales</taxon>
        <taxon>Erysipelotrichaceae</taxon>
        <taxon>Holdemania</taxon>
    </lineage>
</organism>
<dbReference type="HOGENOM" id="CLU_129783_0_0_9"/>
<protein>
    <submittedName>
        <fullName evidence="1">Uncharacterized protein</fullName>
    </submittedName>
</protein>